<sequence length="74" mass="8629">KRKYLRQRKRNSTQTHPLKTNFVLFLEPPNTKKTGVSTGQVVGFWLNVLTISNLFFKDNDLEKTIQEISSQNSF</sequence>
<comment type="caution">
    <text evidence="1">The sequence shown here is derived from an EMBL/GenBank/DDBJ whole genome shotgun (WGS) entry which is preliminary data.</text>
</comment>
<dbReference type="Proteomes" id="UP000012101">
    <property type="component" value="Unassembled WGS sequence"/>
</dbReference>
<evidence type="ECO:0000313" key="2">
    <source>
        <dbReference type="Proteomes" id="UP000012101"/>
    </source>
</evidence>
<protein>
    <submittedName>
        <fullName evidence="1">Uncharacterized protein</fullName>
    </submittedName>
</protein>
<accession>M6FX48</accession>
<dbReference type="AlphaFoldDB" id="M6FX48"/>
<organism evidence="1 2">
    <name type="scientific">Leptospira weilii str. 2006001855</name>
    <dbReference type="NCBI Taxonomy" id="996804"/>
    <lineage>
        <taxon>Bacteria</taxon>
        <taxon>Pseudomonadati</taxon>
        <taxon>Spirochaetota</taxon>
        <taxon>Spirochaetia</taxon>
        <taxon>Leptospirales</taxon>
        <taxon>Leptospiraceae</taxon>
        <taxon>Leptospira</taxon>
    </lineage>
</organism>
<dbReference type="EMBL" id="AFJM02000006">
    <property type="protein sequence ID" value="EMM74654.1"/>
    <property type="molecule type" value="Genomic_DNA"/>
</dbReference>
<name>M6FX48_9LEPT</name>
<reference evidence="1 2" key="1">
    <citation type="submission" date="2013-01" db="EMBL/GenBank/DDBJ databases">
        <authorList>
            <person name="Harkins D.M."/>
            <person name="Durkin A.S."/>
            <person name="Brinkac L.M."/>
            <person name="Haft D.H."/>
            <person name="Selengut J.D."/>
            <person name="Sanka R."/>
            <person name="DePew J."/>
            <person name="Purushe J."/>
            <person name="Hospenthal D.R."/>
            <person name="Murray C.K."/>
            <person name="Pimentel G."/>
            <person name="Wasfy M."/>
            <person name="Vinetz J.M."/>
            <person name="Sutton G.G."/>
            <person name="Nierman W.C."/>
            <person name="Fouts D.E."/>
        </authorList>
    </citation>
    <scope>NUCLEOTIDE SEQUENCE [LARGE SCALE GENOMIC DNA]</scope>
    <source>
        <strain evidence="1 2">2006001855</strain>
    </source>
</reference>
<evidence type="ECO:0000313" key="1">
    <source>
        <dbReference type="EMBL" id="EMM74654.1"/>
    </source>
</evidence>
<feature type="non-terminal residue" evidence="1">
    <location>
        <position position="1"/>
    </location>
</feature>
<gene>
    <name evidence="1" type="ORF">LEP1GSC038_0038</name>
</gene>
<proteinExistence type="predicted"/>